<dbReference type="PANTHER" id="PTHR36766:SF48">
    <property type="entry name" value="DISEASE RESISTANCE PROTEIN RGA3"/>
    <property type="match status" value="1"/>
</dbReference>
<feature type="domain" description="Disease resistance R13L4/SHOC-2-like LRR" evidence="5">
    <location>
        <begin position="108"/>
        <end position="233"/>
    </location>
</feature>
<evidence type="ECO:0000313" key="7">
    <source>
        <dbReference type="Proteomes" id="UP001358586"/>
    </source>
</evidence>
<keyword evidence="3" id="KW-0812">Transmembrane</keyword>
<dbReference type="SUPFAM" id="SSF52540">
    <property type="entry name" value="P-loop containing nucleoside triphosphate hydrolases"/>
    <property type="match status" value="1"/>
</dbReference>
<dbReference type="InterPro" id="IPR032675">
    <property type="entry name" value="LRR_dom_sf"/>
</dbReference>
<keyword evidence="3" id="KW-0472">Membrane</keyword>
<dbReference type="Gene3D" id="3.40.50.300">
    <property type="entry name" value="P-loop containing nucleotide triphosphate hydrolases"/>
    <property type="match status" value="1"/>
</dbReference>
<dbReference type="PANTHER" id="PTHR36766">
    <property type="entry name" value="PLANT BROAD-SPECTRUM MILDEW RESISTANCE PROTEIN RPW8"/>
    <property type="match status" value="1"/>
</dbReference>
<sequence>MLQFESEKNVYIITIVGFGGLAKTALAQFVYNDKMVRDHFELKLWLCVSDVFDVKVIVENTIKSATGQALDLNLDMDQLQKQLRDKIDGKNICLLWMTFGMRRGKNGCLRVLELDDLNFEKILHSIYKLKHLRYLDVSDNPNLKILPKSICKIQNLQALKLDWCGGLEELPKKIEKLVNLTHLACCGCSSITHIPRGIGKLSSLETLSMFVMDKDGSFGDADLSELSGLNNLRGE</sequence>
<dbReference type="Pfam" id="PF00931">
    <property type="entry name" value="NB-ARC"/>
    <property type="match status" value="1"/>
</dbReference>
<dbReference type="EMBL" id="JARKNE010000011">
    <property type="protein sequence ID" value="KAK5786634.1"/>
    <property type="molecule type" value="Genomic_DNA"/>
</dbReference>
<name>A0ABR0N7V9_GOSAR</name>
<dbReference type="Proteomes" id="UP001358586">
    <property type="component" value="Chromosome 11"/>
</dbReference>
<dbReference type="InterPro" id="IPR055414">
    <property type="entry name" value="LRR_R13L4/SHOC2-like"/>
</dbReference>
<evidence type="ECO:0000259" key="4">
    <source>
        <dbReference type="Pfam" id="PF00931"/>
    </source>
</evidence>
<dbReference type="InterPro" id="IPR002182">
    <property type="entry name" value="NB-ARC"/>
</dbReference>
<feature type="transmembrane region" description="Helical" evidence="3">
    <location>
        <begin position="12"/>
        <end position="31"/>
    </location>
</feature>
<keyword evidence="7" id="KW-1185">Reference proteome</keyword>
<dbReference type="InterPro" id="IPR027417">
    <property type="entry name" value="P-loop_NTPase"/>
</dbReference>
<dbReference type="Gene3D" id="3.80.10.10">
    <property type="entry name" value="Ribonuclease Inhibitor"/>
    <property type="match status" value="1"/>
</dbReference>
<dbReference type="SUPFAM" id="SSF52058">
    <property type="entry name" value="L domain-like"/>
    <property type="match status" value="1"/>
</dbReference>
<evidence type="ECO:0008006" key="8">
    <source>
        <dbReference type="Google" id="ProtNLM"/>
    </source>
</evidence>
<reference evidence="6 7" key="1">
    <citation type="submission" date="2023-03" db="EMBL/GenBank/DDBJ databases">
        <title>WGS of Gossypium arboreum.</title>
        <authorList>
            <person name="Yu D."/>
        </authorList>
    </citation>
    <scope>NUCLEOTIDE SEQUENCE [LARGE SCALE GENOMIC DNA]</scope>
    <source>
        <tissue evidence="6">Leaf</tissue>
    </source>
</reference>
<evidence type="ECO:0000256" key="3">
    <source>
        <dbReference type="SAM" id="Phobius"/>
    </source>
</evidence>
<gene>
    <name evidence="6" type="ORF">PVK06_041272</name>
</gene>
<evidence type="ECO:0000256" key="1">
    <source>
        <dbReference type="ARBA" id="ARBA00022737"/>
    </source>
</evidence>
<organism evidence="6 7">
    <name type="scientific">Gossypium arboreum</name>
    <name type="common">Tree cotton</name>
    <name type="synonym">Gossypium nanking</name>
    <dbReference type="NCBI Taxonomy" id="29729"/>
    <lineage>
        <taxon>Eukaryota</taxon>
        <taxon>Viridiplantae</taxon>
        <taxon>Streptophyta</taxon>
        <taxon>Embryophyta</taxon>
        <taxon>Tracheophyta</taxon>
        <taxon>Spermatophyta</taxon>
        <taxon>Magnoliopsida</taxon>
        <taxon>eudicotyledons</taxon>
        <taxon>Gunneridae</taxon>
        <taxon>Pentapetalae</taxon>
        <taxon>rosids</taxon>
        <taxon>malvids</taxon>
        <taxon>Malvales</taxon>
        <taxon>Malvaceae</taxon>
        <taxon>Malvoideae</taxon>
        <taxon>Gossypium</taxon>
    </lineage>
</organism>
<keyword evidence="1" id="KW-0677">Repeat</keyword>
<proteinExistence type="predicted"/>
<feature type="domain" description="NB-ARC" evidence="4">
    <location>
        <begin position="7"/>
        <end position="94"/>
    </location>
</feature>
<keyword evidence="2" id="KW-0611">Plant defense</keyword>
<keyword evidence="3" id="KW-1133">Transmembrane helix</keyword>
<evidence type="ECO:0000256" key="2">
    <source>
        <dbReference type="ARBA" id="ARBA00022821"/>
    </source>
</evidence>
<evidence type="ECO:0000259" key="5">
    <source>
        <dbReference type="Pfam" id="PF23598"/>
    </source>
</evidence>
<accession>A0ABR0N7V9</accession>
<dbReference type="Pfam" id="PF23598">
    <property type="entry name" value="LRR_14"/>
    <property type="match status" value="1"/>
</dbReference>
<protein>
    <recommendedName>
        <fullName evidence="8">Disease resistance protein RGA3</fullName>
    </recommendedName>
</protein>
<evidence type="ECO:0000313" key="6">
    <source>
        <dbReference type="EMBL" id="KAK5786634.1"/>
    </source>
</evidence>
<comment type="caution">
    <text evidence="6">The sequence shown here is derived from an EMBL/GenBank/DDBJ whole genome shotgun (WGS) entry which is preliminary data.</text>
</comment>